<proteinExistence type="predicted"/>
<keyword evidence="3" id="KW-1185">Reference proteome</keyword>
<keyword evidence="1" id="KW-0175">Coiled coil</keyword>
<protein>
    <submittedName>
        <fullName evidence="2">Uncharacterized protein</fullName>
    </submittedName>
</protein>
<accession>A0AAN6JKV8</accession>
<organism evidence="2 3">
    <name type="scientific">Tilletia horrida</name>
    <dbReference type="NCBI Taxonomy" id="155126"/>
    <lineage>
        <taxon>Eukaryota</taxon>
        <taxon>Fungi</taxon>
        <taxon>Dikarya</taxon>
        <taxon>Basidiomycota</taxon>
        <taxon>Ustilaginomycotina</taxon>
        <taxon>Exobasidiomycetes</taxon>
        <taxon>Tilletiales</taxon>
        <taxon>Tilletiaceae</taxon>
        <taxon>Tilletia</taxon>
    </lineage>
</organism>
<evidence type="ECO:0000256" key="1">
    <source>
        <dbReference type="SAM" id="Coils"/>
    </source>
</evidence>
<evidence type="ECO:0000313" key="2">
    <source>
        <dbReference type="EMBL" id="KAK0532399.1"/>
    </source>
</evidence>
<dbReference type="EMBL" id="JAPDMQ010000161">
    <property type="protein sequence ID" value="KAK0532399.1"/>
    <property type="molecule type" value="Genomic_DNA"/>
</dbReference>
<dbReference type="AlphaFoldDB" id="A0AAN6JKV8"/>
<reference evidence="2" key="1">
    <citation type="journal article" date="2023" name="PhytoFront">
        <title>Draft Genome Resources of Seven Strains of Tilletia horrida, Causal Agent of Kernel Smut of Rice.</title>
        <authorList>
            <person name="Khanal S."/>
            <person name="Antony Babu S."/>
            <person name="Zhou X.G."/>
        </authorList>
    </citation>
    <scope>NUCLEOTIDE SEQUENCE</scope>
    <source>
        <strain evidence="2">TX3</strain>
    </source>
</reference>
<gene>
    <name evidence="2" type="ORF">OC842_003309</name>
</gene>
<evidence type="ECO:0000313" key="3">
    <source>
        <dbReference type="Proteomes" id="UP001176521"/>
    </source>
</evidence>
<dbReference type="Proteomes" id="UP001176521">
    <property type="component" value="Unassembled WGS sequence"/>
</dbReference>
<feature type="coiled-coil region" evidence="1">
    <location>
        <begin position="141"/>
        <end position="189"/>
    </location>
</feature>
<sequence length="367" mass="42300">MDPLLREGIDRECRRHLAHKTPLARHLNVTHFVETVARGREQALLDLRTVKAEKAEVQDELEELYEWVSELEVRLGEWELHDGSPGPAQANLCEEVRQLRIMNVALKGLTEAQEERLRDYERGPMRQVGIQTDPFQAVDPLQELRQENARLEGLLRDTTSSLSAARARSSQLEDEVDSLERQIKASEDAHYSTRYKPPTSVDLSRVDHLLGELDRLAHNELISRNAVQFYDRRHEYIVGQLTNLEQDVDTRLLHARTWMKAREDEMLAMRRRQLDASCVDGNKARDDNARDDDEGPLRDCRRWTRHELPQFLGLPSDPLLSAGDRYSAPPVLVLLPNIDVSSVEHDVLFAFADLEKEITREAHTYRA</sequence>
<name>A0AAN6JKV8_9BASI</name>
<comment type="caution">
    <text evidence="2">The sequence shown here is derived from an EMBL/GenBank/DDBJ whole genome shotgun (WGS) entry which is preliminary data.</text>
</comment>